<dbReference type="Pfam" id="PF06985">
    <property type="entry name" value="HET"/>
    <property type="match status" value="1"/>
</dbReference>
<dbReference type="AlphaFoldDB" id="A0AA40AMB4"/>
<evidence type="ECO:0000259" key="1">
    <source>
        <dbReference type="Pfam" id="PF06985"/>
    </source>
</evidence>
<comment type="caution">
    <text evidence="2">The sequence shown here is derived from an EMBL/GenBank/DDBJ whole genome shotgun (WGS) entry which is preliminary data.</text>
</comment>
<organism evidence="2 3">
    <name type="scientific">Lasiosphaeria miniovina</name>
    <dbReference type="NCBI Taxonomy" id="1954250"/>
    <lineage>
        <taxon>Eukaryota</taxon>
        <taxon>Fungi</taxon>
        <taxon>Dikarya</taxon>
        <taxon>Ascomycota</taxon>
        <taxon>Pezizomycotina</taxon>
        <taxon>Sordariomycetes</taxon>
        <taxon>Sordariomycetidae</taxon>
        <taxon>Sordariales</taxon>
        <taxon>Lasiosphaeriaceae</taxon>
        <taxon>Lasiosphaeria</taxon>
    </lineage>
</organism>
<dbReference type="GeneID" id="85325393"/>
<sequence>MGYSVPIDAIAGTDFRPNPDFLTPGRFRFIVCSDFISKRRLRVVEYKTLPNKDSAPYAAVSYPWNGLKACGCSQPSQFFQLPLEGGQLSDRISIAVLQTACRAARQLGADLLWIDQICIVQTDAYDKEWQIARMFALYERCKASLVLPGGLQRLAAPDESTNWIERSWTLQEAMPKATYTIFRWRLGSGEARGLTAGRIDEIEEGETAMMELGKMLQAAFVGGLPWGDDRQSIRLKIFGPNRDPILALMGVKEARSTEMRDMAVWRSALLRTCSQPRDTILSIMGIFGVTLDVGSYEKDDREKAAADLAFEILKNRRRPSWLGAAPGCGNMPNMCSMPSFPVVDGRDVYYSVDGQKKKAWDVIGTGLTWFVKEAAKATMETRGSGRLHLTAKTLRIKLGASRSSSTSYWEGFGFEAAMVLDEGAERGRAVGPIHLSRSLLQGDYQALVVGLIEHFQLPATAARAQGGAALLMILRWNYAMKGWEPLTYGTLGSVEDVARSWPKCIHAIGC</sequence>
<dbReference type="Proteomes" id="UP001172101">
    <property type="component" value="Unassembled WGS sequence"/>
</dbReference>
<dbReference type="PANTHER" id="PTHR24148:SF64">
    <property type="entry name" value="HETEROKARYON INCOMPATIBILITY DOMAIN-CONTAINING PROTEIN"/>
    <property type="match status" value="1"/>
</dbReference>
<dbReference type="RefSeq" id="XP_060297288.1">
    <property type="nucleotide sequence ID" value="XM_060442123.1"/>
</dbReference>
<dbReference type="InterPro" id="IPR052895">
    <property type="entry name" value="HetReg/Transcr_Mod"/>
</dbReference>
<dbReference type="PANTHER" id="PTHR24148">
    <property type="entry name" value="ANKYRIN REPEAT DOMAIN-CONTAINING PROTEIN 39 HOMOLOG-RELATED"/>
    <property type="match status" value="1"/>
</dbReference>
<proteinExistence type="predicted"/>
<gene>
    <name evidence="2" type="ORF">B0T26DRAFT_713464</name>
</gene>
<accession>A0AA40AMB4</accession>
<name>A0AA40AMB4_9PEZI</name>
<protein>
    <recommendedName>
        <fullName evidence="1">Heterokaryon incompatibility domain-containing protein</fullName>
    </recommendedName>
</protein>
<evidence type="ECO:0000313" key="3">
    <source>
        <dbReference type="Proteomes" id="UP001172101"/>
    </source>
</evidence>
<feature type="domain" description="Heterokaryon incompatibility" evidence="1">
    <location>
        <begin position="57"/>
        <end position="147"/>
    </location>
</feature>
<dbReference type="InterPro" id="IPR010730">
    <property type="entry name" value="HET"/>
</dbReference>
<keyword evidence="3" id="KW-1185">Reference proteome</keyword>
<dbReference type="EMBL" id="JAUIRO010000004">
    <property type="protein sequence ID" value="KAK0718495.1"/>
    <property type="molecule type" value="Genomic_DNA"/>
</dbReference>
<evidence type="ECO:0000313" key="2">
    <source>
        <dbReference type="EMBL" id="KAK0718495.1"/>
    </source>
</evidence>
<reference evidence="2" key="1">
    <citation type="submission" date="2023-06" db="EMBL/GenBank/DDBJ databases">
        <title>Genome-scale phylogeny and comparative genomics of the fungal order Sordariales.</title>
        <authorList>
            <consortium name="Lawrence Berkeley National Laboratory"/>
            <person name="Hensen N."/>
            <person name="Bonometti L."/>
            <person name="Westerberg I."/>
            <person name="Brannstrom I.O."/>
            <person name="Guillou S."/>
            <person name="Cros-Aarteil S."/>
            <person name="Calhoun S."/>
            <person name="Haridas S."/>
            <person name="Kuo A."/>
            <person name="Mondo S."/>
            <person name="Pangilinan J."/>
            <person name="Riley R."/>
            <person name="LaButti K."/>
            <person name="Andreopoulos B."/>
            <person name="Lipzen A."/>
            <person name="Chen C."/>
            <person name="Yanf M."/>
            <person name="Daum C."/>
            <person name="Ng V."/>
            <person name="Clum A."/>
            <person name="Steindorff A."/>
            <person name="Ohm R."/>
            <person name="Martin F."/>
            <person name="Silar P."/>
            <person name="Natvig D."/>
            <person name="Lalanne C."/>
            <person name="Gautier V."/>
            <person name="Ament-velasquez S.L."/>
            <person name="Kruys A."/>
            <person name="Hutchinson M.I."/>
            <person name="Powell A.J."/>
            <person name="Barry K."/>
            <person name="Miller A.N."/>
            <person name="Grigoriev I.V."/>
            <person name="Debuchy R."/>
            <person name="Gladieux P."/>
            <person name="Thoren M.H."/>
            <person name="Johannesson H."/>
        </authorList>
    </citation>
    <scope>NUCLEOTIDE SEQUENCE</scope>
    <source>
        <strain evidence="2">SMH2392-1A</strain>
    </source>
</reference>